<dbReference type="SUPFAM" id="SSF53335">
    <property type="entry name" value="S-adenosyl-L-methionine-dependent methyltransferases"/>
    <property type="match status" value="1"/>
</dbReference>
<gene>
    <name evidence="5 8" type="primary">prmC</name>
    <name evidence="8" type="ORF">GCM10007874_36310</name>
</gene>
<comment type="catalytic activity">
    <reaction evidence="4 5">
        <text>L-glutaminyl-[peptide chain release factor] + S-adenosyl-L-methionine = N(5)-methyl-L-glutaminyl-[peptide chain release factor] + S-adenosyl-L-homocysteine + H(+)</text>
        <dbReference type="Rhea" id="RHEA:42896"/>
        <dbReference type="Rhea" id="RHEA-COMP:10271"/>
        <dbReference type="Rhea" id="RHEA-COMP:10272"/>
        <dbReference type="ChEBI" id="CHEBI:15378"/>
        <dbReference type="ChEBI" id="CHEBI:30011"/>
        <dbReference type="ChEBI" id="CHEBI:57856"/>
        <dbReference type="ChEBI" id="CHEBI:59789"/>
        <dbReference type="ChEBI" id="CHEBI:61891"/>
        <dbReference type="EC" id="2.1.1.297"/>
    </reaction>
</comment>
<dbReference type="EMBL" id="BSPC01000032">
    <property type="protein sequence ID" value="GLS20614.1"/>
    <property type="molecule type" value="Genomic_DNA"/>
</dbReference>
<dbReference type="Proteomes" id="UP001156882">
    <property type="component" value="Unassembled WGS sequence"/>
</dbReference>
<evidence type="ECO:0000259" key="6">
    <source>
        <dbReference type="Pfam" id="PF05175"/>
    </source>
</evidence>
<dbReference type="NCBIfam" id="TIGR00536">
    <property type="entry name" value="hemK_fam"/>
    <property type="match status" value="1"/>
</dbReference>
<dbReference type="CDD" id="cd02440">
    <property type="entry name" value="AdoMet_MTases"/>
    <property type="match status" value="1"/>
</dbReference>
<evidence type="ECO:0000256" key="3">
    <source>
        <dbReference type="ARBA" id="ARBA00022691"/>
    </source>
</evidence>
<keyword evidence="3 5" id="KW-0949">S-adenosyl-L-methionine</keyword>
<evidence type="ECO:0000313" key="8">
    <source>
        <dbReference type="EMBL" id="GLS20614.1"/>
    </source>
</evidence>
<dbReference type="Pfam" id="PF05175">
    <property type="entry name" value="MTS"/>
    <property type="match status" value="1"/>
</dbReference>
<evidence type="ECO:0000256" key="5">
    <source>
        <dbReference type="HAMAP-Rule" id="MF_02126"/>
    </source>
</evidence>
<feature type="domain" description="Methyltransferase small" evidence="6">
    <location>
        <begin position="108"/>
        <end position="191"/>
    </location>
</feature>
<dbReference type="InterPro" id="IPR029063">
    <property type="entry name" value="SAM-dependent_MTases_sf"/>
</dbReference>
<reference evidence="9" key="1">
    <citation type="journal article" date="2019" name="Int. J. Syst. Evol. Microbiol.">
        <title>The Global Catalogue of Microorganisms (GCM) 10K type strain sequencing project: providing services to taxonomists for standard genome sequencing and annotation.</title>
        <authorList>
            <consortium name="The Broad Institute Genomics Platform"/>
            <consortium name="The Broad Institute Genome Sequencing Center for Infectious Disease"/>
            <person name="Wu L."/>
            <person name="Ma J."/>
        </authorList>
    </citation>
    <scope>NUCLEOTIDE SEQUENCE [LARGE SCALE GENOMIC DNA]</scope>
    <source>
        <strain evidence="9">NBRC 101365</strain>
    </source>
</reference>
<dbReference type="InterPro" id="IPR019874">
    <property type="entry name" value="RF_methyltr_PrmC"/>
</dbReference>
<dbReference type="InterPro" id="IPR050320">
    <property type="entry name" value="N5-glutamine_MTase"/>
</dbReference>
<keyword evidence="1 5" id="KW-0489">Methyltransferase</keyword>
<dbReference type="Gene3D" id="1.10.8.10">
    <property type="entry name" value="DNA helicase RuvA subunit, C-terminal domain"/>
    <property type="match status" value="1"/>
</dbReference>
<feature type="binding site" evidence="5">
    <location>
        <position position="174"/>
    </location>
    <ligand>
        <name>S-adenosyl-L-methionine</name>
        <dbReference type="ChEBI" id="CHEBI:59789"/>
    </ligand>
</feature>
<feature type="domain" description="Release factor glutamine methyltransferase N-terminal" evidence="7">
    <location>
        <begin position="7"/>
        <end position="76"/>
    </location>
</feature>
<comment type="caution">
    <text evidence="8">The sequence shown here is derived from an EMBL/GenBank/DDBJ whole genome shotgun (WGS) entry which is preliminary data.</text>
</comment>
<dbReference type="InterPro" id="IPR007848">
    <property type="entry name" value="Small_mtfrase_dom"/>
</dbReference>
<dbReference type="PANTHER" id="PTHR18895">
    <property type="entry name" value="HEMK METHYLTRANSFERASE"/>
    <property type="match status" value="1"/>
</dbReference>
<dbReference type="InterPro" id="IPR004556">
    <property type="entry name" value="HemK-like"/>
</dbReference>
<dbReference type="RefSeq" id="WP_284313697.1">
    <property type="nucleotide sequence ID" value="NZ_BSPC01000032.1"/>
</dbReference>
<evidence type="ECO:0000256" key="4">
    <source>
        <dbReference type="ARBA" id="ARBA00048391"/>
    </source>
</evidence>
<dbReference type="HAMAP" id="MF_02126">
    <property type="entry name" value="RF_methyltr_PrmC"/>
    <property type="match status" value="1"/>
</dbReference>
<dbReference type="NCBIfam" id="TIGR03534">
    <property type="entry name" value="RF_mod_PrmC"/>
    <property type="match status" value="1"/>
</dbReference>
<feature type="binding site" evidence="5">
    <location>
        <begin position="122"/>
        <end position="126"/>
    </location>
    <ligand>
        <name>S-adenosyl-L-methionine</name>
        <dbReference type="ChEBI" id="CHEBI:59789"/>
    </ligand>
</feature>
<sequence length="283" mass="29713">MTTLGALYREALAAFQAASLPTPELDARWLVAEAASLPANAITLDPQRALAPETIAKARAFIARRLAGEPVDRILGNREFWSLAFRLGPATLSPRPDTETIVEACLAVLPDKQGAYRLLDLGTGTGAILVALLSERPQATGLGIDKAADAVAIARLNAEDNGVAARARFAEGDWMGDIAGAFDLIVSNPPYIPSPDIARLDREVREHDPRLALDGGEDGLDAYRAIAAAAPRVLAPGGILVFELGIGQEEDVAALMRSAGFTLLGPARRDLGGVARALVGRLG</sequence>
<dbReference type="GO" id="GO:0008168">
    <property type="term" value="F:methyltransferase activity"/>
    <property type="evidence" value="ECO:0007669"/>
    <property type="project" value="UniProtKB-KW"/>
</dbReference>
<keyword evidence="9" id="KW-1185">Reference proteome</keyword>
<dbReference type="PANTHER" id="PTHR18895:SF74">
    <property type="entry name" value="MTRF1L RELEASE FACTOR GLUTAMINE METHYLTRANSFERASE"/>
    <property type="match status" value="1"/>
</dbReference>
<keyword evidence="2 5" id="KW-0808">Transferase</keyword>
<evidence type="ECO:0000313" key="9">
    <source>
        <dbReference type="Proteomes" id="UP001156882"/>
    </source>
</evidence>
<dbReference type="EC" id="2.1.1.297" evidence="5"/>
<feature type="binding site" evidence="5">
    <location>
        <begin position="188"/>
        <end position="191"/>
    </location>
    <ligand>
        <name>substrate</name>
    </ligand>
</feature>
<evidence type="ECO:0000259" key="7">
    <source>
        <dbReference type="Pfam" id="PF17827"/>
    </source>
</evidence>
<protein>
    <recommendedName>
        <fullName evidence="5">Release factor glutamine methyltransferase</fullName>
        <shortName evidence="5">RF MTase</shortName>
        <ecNumber evidence="5">2.1.1.297</ecNumber>
    </recommendedName>
    <alternativeName>
        <fullName evidence="5">N5-glutamine methyltransferase PrmC</fullName>
    </alternativeName>
    <alternativeName>
        <fullName evidence="5">Protein-(glutamine-N5) MTase PrmC</fullName>
    </alternativeName>
    <alternativeName>
        <fullName evidence="5">Protein-glutamine N-methyltransferase PrmC</fullName>
    </alternativeName>
</protein>
<comment type="similarity">
    <text evidence="5">Belongs to the protein N5-glutamine methyltransferase family. PrmC subfamily.</text>
</comment>
<proteinExistence type="inferred from homology"/>
<evidence type="ECO:0000256" key="2">
    <source>
        <dbReference type="ARBA" id="ARBA00022679"/>
    </source>
</evidence>
<comment type="function">
    <text evidence="5">Methylates the class 1 translation termination release factors RF1/PrfA and RF2/PrfB on the glutamine residue of the universally conserved GGQ motif.</text>
</comment>
<dbReference type="GO" id="GO:0032259">
    <property type="term" value="P:methylation"/>
    <property type="evidence" value="ECO:0007669"/>
    <property type="project" value="UniProtKB-KW"/>
</dbReference>
<evidence type="ECO:0000256" key="1">
    <source>
        <dbReference type="ARBA" id="ARBA00022603"/>
    </source>
</evidence>
<dbReference type="Gene3D" id="3.40.50.150">
    <property type="entry name" value="Vaccinia Virus protein VP39"/>
    <property type="match status" value="1"/>
</dbReference>
<dbReference type="InterPro" id="IPR040758">
    <property type="entry name" value="PrmC_N"/>
</dbReference>
<dbReference type="Pfam" id="PF17827">
    <property type="entry name" value="PrmC_N"/>
    <property type="match status" value="1"/>
</dbReference>
<organism evidence="8 9">
    <name type="scientific">Labrys miyagiensis</name>
    <dbReference type="NCBI Taxonomy" id="346912"/>
    <lineage>
        <taxon>Bacteria</taxon>
        <taxon>Pseudomonadati</taxon>
        <taxon>Pseudomonadota</taxon>
        <taxon>Alphaproteobacteria</taxon>
        <taxon>Hyphomicrobiales</taxon>
        <taxon>Xanthobacteraceae</taxon>
        <taxon>Labrys</taxon>
    </lineage>
</organism>
<accession>A0ABQ6CLI0</accession>
<dbReference type="InterPro" id="IPR002052">
    <property type="entry name" value="DNA_methylase_N6_adenine_CS"/>
</dbReference>
<feature type="binding site" evidence="5">
    <location>
        <position position="145"/>
    </location>
    <ligand>
        <name>S-adenosyl-L-methionine</name>
        <dbReference type="ChEBI" id="CHEBI:59789"/>
    </ligand>
</feature>
<dbReference type="PROSITE" id="PS00092">
    <property type="entry name" value="N6_MTASE"/>
    <property type="match status" value="1"/>
</dbReference>
<feature type="binding site" evidence="5">
    <location>
        <position position="188"/>
    </location>
    <ligand>
        <name>S-adenosyl-L-methionine</name>
        <dbReference type="ChEBI" id="CHEBI:59789"/>
    </ligand>
</feature>
<name>A0ABQ6CLI0_9HYPH</name>